<protein>
    <recommendedName>
        <fullName evidence="3">DUF3108 domain-containing protein</fullName>
    </recommendedName>
</protein>
<evidence type="ECO:0000313" key="1">
    <source>
        <dbReference type="EMBL" id="MBC6490507.1"/>
    </source>
</evidence>
<gene>
    <name evidence="1" type="ORF">BC349_05990</name>
</gene>
<name>A0ABR7M688_9BACT</name>
<evidence type="ECO:0008006" key="3">
    <source>
        <dbReference type="Google" id="ProtNLM"/>
    </source>
</evidence>
<evidence type="ECO:0000313" key="2">
    <source>
        <dbReference type="Proteomes" id="UP000765802"/>
    </source>
</evidence>
<dbReference type="RefSeq" id="WP_187255803.1">
    <property type="nucleotide sequence ID" value="NZ_JBHULF010000006.1"/>
</dbReference>
<comment type="caution">
    <text evidence="1">The sequence shown here is derived from an EMBL/GenBank/DDBJ whole genome shotgun (WGS) entry which is preliminary data.</text>
</comment>
<dbReference type="Pfam" id="PF10677">
    <property type="entry name" value="DUF2490"/>
    <property type="match status" value="1"/>
</dbReference>
<keyword evidence="2" id="KW-1185">Reference proteome</keyword>
<dbReference type="Proteomes" id="UP000765802">
    <property type="component" value="Unassembled WGS sequence"/>
</dbReference>
<dbReference type="InterPro" id="IPR019619">
    <property type="entry name" value="DUF2490"/>
</dbReference>
<accession>A0ABR7M688</accession>
<dbReference type="EMBL" id="MBUA01000001">
    <property type="protein sequence ID" value="MBC6490507.1"/>
    <property type="molecule type" value="Genomic_DNA"/>
</dbReference>
<organism evidence="1 2">
    <name type="scientific">Flavihumibacter stibioxidans</name>
    <dbReference type="NCBI Taxonomy" id="1834163"/>
    <lineage>
        <taxon>Bacteria</taxon>
        <taxon>Pseudomonadati</taxon>
        <taxon>Bacteroidota</taxon>
        <taxon>Chitinophagia</taxon>
        <taxon>Chitinophagales</taxon>
        <taxon>Chitinophagaceae</taxon>
        <taxon>Flavihumibacter</taxon>
    </lineage>
</organism>
<proteinExistence type="predicted"/>
<sequence length="260" mass="30034">MGNRYKLFSVFILLLISHAGFSQGITWRNWLSANASYSLTRDWSLSAGHLRSYEISNNYKNSFNQISIRTSYDITKRVGISGGVQWMTIPSSASGTRTRIFLKGDHTTRIAKKLNWNNSLQVETNSAAETRFRQRIILGTRLSPRKRLDFLNLSPSVSYRLFYNIGGDTISYYDQDGKLLARQTPDGFHRHRIQLNANSKISDLFRVNLYFMMQREFNLLTGETRRMNVPNLTKTRTVRPFDNYNVIGLSLNLDIDELVK</sequence>
<reference evidence="1 2" key="1">
    <citation type="submission" date="2016-07" db="EMBL/GenBank/DDBJ databases">
        <title>Genome analysis of Flavihumibacter stibioxidans YS-17.</title>
        <authorList>
            <person name="Shi K."/>
            <person name="Han Y."/>
            <person name="Wang G."/>
        </authorList>
    </citation>
    <scope>NUCLEOTIDE SEQUENCE [LARGE SCALE GENOMIC DNA]</scope>
    <source>
        <strain evidence="1 2">YS-17</strain>
    </source>
</reference>